<sequence>MEFEDNYTYPAFCDGKMREFYIHEHDDDEYRIEWFDNDQEEWVHVDQLMGWYAGAIKMRSAANGQQDN</sequence>
<evidence type="ECO:0000313" key="2">
    <source>
        <dbReference type="Proteomes" id="UP001580346"/>
    </source>
</evidence>
<dbReference type="EMBL" id="JBHHMI010000013">
    <property type="protein sequence ID" value="MFB5268112.1"/>
    <property type="molecule type" value="Genomic_DNA"/>
</dbReference>
<comment type="caution">
    <text evidence="1">The sequence shown here is derived from an EMBL/GenBank/DDBJ whole genome shotgun (WGS) entry which is preliminary data.</text>
</comment>
<keyword evidence="2" id="KW-1185">Reference proteome</keyword>
<evidence type="ECO:0000313" key="1">
    <source>
        <dbReference type="EMBL" id="MFB5268112.1"/>
    </source>
</evidence>
<reference evidence="1 2" key="1">
    <citation type="submission" date="2024-09" db="EMBL/GenBank/DDBJ databases">
        <title>Paenibacillus zeirhizospherea sp. nov., isolated from surface of the maize (Zea mays) roots in a horticulture field, Hungary.</title>
        <authorList>
            <person name="Marton D."/>
            <person name="Farkas M."/>
            <person name="Bedics A."/>
            <person name="Toth E."/>
            <person name="Tancsics A."/>
            <person name="Boka K."/>
            <person name="Maroti G."/>
            <person name="Kriszt B."/>
            <person name="Cserhati M."/>
        </authorList>
    </citation>
    <scope>NUCLEOTIDE SEQUENCE [LARGE SCALE GENOMIC DNA]</scope>
    <source>
        <strain evidence="1 2">KCTC 33519</strain>
    </source>
</reference>
<proteinExistence type="predicted"/>
<dbReference type="RefSeq" id="WP_375356240.1">
    <property type="nucleotide sequence ID" value="NZ_JBHHMI010000013.1"/>
</dbReference>
<protein>
    <submittedName>
        <fullName evidence="1">Uncharacterized protein</fullName>
    </submittedName>
</protein>
<dbReference type="Proteomes" id="UP001580346">
    <property type="component" value="Unassembled WGS sequence"/>
</dbReference>
<organism evidence="1 2">
    <name type="scientific">Paenibacillus enshidis</name>
    <dbReference type="NCBI Taxonomy" id="1458439"/>
    <lineage>
        <taxon>Bacteria</taxon>
        <taxon>Bacillati</taxon>
        <taxon>Bacillota</taxon>
        <taxon>Bacilli</taxon>
        <taxon>Bacillales</taxon>
        <taxon>Paenibacillaceae</taxon>
        <taxon>Paenibacillus</taxon>
    </lineage>
</organism>
<gene>
    <name evidence="1" type="ORF">ACE41H_15195</name>
</gene>
<name>A0ABV5AV70_9BACL</name>
<accession>A0ABV5AV70</accession>